<keyword evidence="2" id="KW-1185">Reference proteome</keyword>
<protein>
    <submittedName>
        <fullName evidence="1">Uncharacterized protein</fullName>
    </submittedName>
</protein>
<dbReference type="Proteomes" id="UP000654345">
    <property type="component" value="Unassembled WGS sequence"/>
</dbReference>
<dbReference type="RefSeq" id="WP_201373688.1">
    <property type="nucleotide sequence ID" value="NZ_BNJG01000002.1"/>
</dbReference>
<evidence type="ECO:0000313" key="2">
    <source>
        <dbReference type="Proteomes" id="UP000654345"/>
    </source>
</evidence>
<gene>
    <name evidence="1" type="ORF">KSB_57460</name>
</gene>
<proteinExistence type="predicted"/>
<name>A0ABQ3UX40_9CHLR</name>
<organism evidence="1 2">
    <name type="scientific">Ktedonobacter robiniae</name>
    <dbReference type="NCBI Taxonomy" id="2778365"/>
    <lineage>
        <taxon>Bacteria</taxon>
        <taxon>Bacillati</taxon>
        <taxon>Chloroflexota</taxon>
        <taxon>Ktedonobacteria</taxon>
        <taxon>Ktedonobacterales</taxon>
        <taxon>Ktedonobacteraceae</taxon>
        <taxon>Ktedonobacter</taxon>
    </lineage>
</organism>
<comment type="caution">
    <text evidence="1">The sequence shown here is derived from an EMBL/GenBank/DDBJ whole genome shotgun (WGS) entry which is preliminary data.</text>
</comment>
<accession>A0ABQ3UX40</accession>
<evidence type="ECO:0000313" key="1">
    <source>
        <dbReference type="EMBL" id="GHO57271.1"/>
    </source>
</evidence>
<sequence length="85" mass="9337">MQTFTDSILNTLDRISKKSSLLDRLTERLLPTTTAQACGGYLCYDTCANLRCGHYDTAYRQFWATTISNCNAGNYSCTSSVCGGC</sequence>
<reference evidence="1 2" key="1">
    <citation type="journal article" date="2021" name="Int. J. Syst. Evol. Microbiol.">
        <title>Reticulibacter mediterranei gen. nov., sp. nov., within the new family Reticulibacteraceae fam. nov., and Ktedonospora formicarum gen. nov., sp. nov., Ktedonobacter robiniae sp. nov., Dictyobacter formicarum sp. nov. and Dictyobacter arantiisoli sp. nov., belonging to the class Ktedonobacteria.</title>
        <authorList>
            <person name="Yabe S."/>
            <person name="Zheng Y."/>
            <person name="Wang C.M."/>
            <person name="Sakai Y."/>
            <person name="Abe K."/>
            <person name="Yokota A."/>
            <person name="Donadio S."/>
            <person name="Cavaletti L."/>
            <person name="Monciardini P."/>
        </authorList>
    </citation>
    <scope>NUCLEOTIDE SEQUENCE [LARGE SCALE GENOMIC DNA]</scope>
    <source>
        <strain evidence="1 2">SOSP1-30</strain>
    </source>
</reference>
<dbReference type="EMBL" id="BNJG01000002">
    <property type="protein sequence ID" value="GHO57271.1"/>
    <property type="molecule type" value="Genomic_DNA"/>
</dbReference>